<dbReference type="OrthoDB" id="406838at2759"/>
<evidence type="ECO:0000256" key="5">
    <source>
        <dbReference type="ARBA" id="ARBA00022737"/>
    </source>
</evidence>
<reference evidence="17 18" key="1">
    <citation type="journal article" date="2018" name="Gigascience">
        <title>Genomes of trombidid mites reveal novel predicted allergens and laterally-transferred genes associated with secondary metabolism.</title>
        <authorList>
            <person name="Dong X."/>
            <person name="Chaisiri K."/>
            <person name="Xia D."/>
            <person name="Armstrong S.D."/>
            <person name="Fang Y."/>
            <person name="Donnelly M.J."/>
            <person name="Kadowaki T."/>
            <person name="McGarry J.W."/>
            <person name="Darby A.C."/>
            <person name="Makepeace B.L."/>
        </authorList>
    </citation>
    <scope>NUCLEOTIDE SEQUENCE [LARGE SCALE GENOMIC DNA]</scope>
    <source>
        <strain evidence="17">UoL-UT</strain>
    </source>
</reference>
<keyword evidence="18" id="KW-1185">Reference proteome</keyword>
<evidence type="ECO:0000256" key="12">
    <source>
        <dbReference type="PIRSR" id="PIRSR621190-2"/>
    </source>
</evidence>
<evidence type="ECO:0000256" key="14">
    <source>
        <dbReference type="PROSITE-ProRule" id="PRU01011"/>
    </source>
</evidence>
<keyword evidence="8" id="KW-0482">Metalloprotease</keyword>
<proteinExistence type="inferred from homology"/>
<evidence type="ECO:0000256" key="11">
    <source>
        <dbReference type="PIRSR" id="PIRSR001191-2"/>
    </source>
</evidence>
<dbReference type="PIRSF" id="PIRSF001191">
    <property type="entry name" value="Peptidase_M10A_matrix"/>
    <property type="match status" value="1"/>
</dbReference>
<feature type="binding site" evidence="12">
    <location>
        <position position="96"/>
    </location>
    <ligand>
        <name>Ca(2+)</name>
        <dbReference type="ChEBI" id="CHEBI:29108"/>
        <label>3</label>
    </ligand>
</feature>
<dbReference type="Pfam" id="PF00045">
    <property type="entry name" value="Hemopexin"/>
    <property type="match status" value="4"/>
</dbReference>
<dbReference type="SMART" id="SM00235">
    <property type="entry name" value="ZnMc"/>
    <property type="match status" value="1"/>
</dbReference>
<dbReference type="Gene3D" id="2.110.10.10">
    <property type="entry name" value="Hemopexin-like domain"/>
    <property type="match status" value="1"/>
</dbReference>
<dbReference type="GO" id="GO:0030574">
    <property type="term" value="P:collagen catabolic process"/>
    <property type="evidence" value="ECO:0007669"/>
    <property type="project" value="TreeGrafter"/>
</dbReference>
<evidence type="ECO:0000256" key="10">
    <source>
        <dbReference type="PIRSR" id="PIRSR001191-1"/>
    </source>
</evidence>
<dbReference type="GO" id="GO:0004222">
    <property type="term" value="F:metalloendopeptidase activity"/>
    <property type="evidence" value="ECO:0007669"/>
    <property type="project" value="InterPro"/>
</dbReference>
<feature type="repeat" description="Hemopexin" evidence="14">
    <location>
        <begin position="242"/>
        <end position="287"/>
    </location>
</feature>
<dbReference type="InterPro" id="IPR001818">
    <property type="entry name" value="Pept_M10_metallopeptidase"/>
</dbReference>
<feature type="binding site" evidence="12">
    <location>
        <position position="295"/>
    </location>
    <ligand>
        <name>Ca(2+)</name>
        <dbReference type="ChEBI" id="CHEBI:29108"/>
        <label>4</label>
    </ligand>
</feature>
<keyword evidence="3 11" id="KW-0479">Metal-binding</keyword>
<dbReference type="CDD" id="cd00094">
    <property type="entry name" value="HX"/>
    <property type="match status" value="1"/>
</dbReference>
<evidence type="ECO:0000256" key="8">
    <source>
        <dbReference type="ARBA" id="ARBA00023049"/>
    </source>
</evidence>
<feature type="domain" description="Peptidase metallopeptidase" evidence="16">
    <location>
        <begin position="29"/>
        <end position="188"/>
    </location>
</feature>
<dbReference type="PANTHER" id="PTHR10201">
    <property type="entry name" value="MATRIX METALLOPROTEINASE"/>
    <property type="match status" value="1"/>
</dbReference>
<evidence type="ECO:0000256" key="1">
    <source>
        <dbReference type="ARBA" id="ARBA00010370"/>
    </source>
</evidence>
<feature type="compositionally biased region" description="Polar residues" evidence="15">
    <location>
        <begin position="200"/>
        <end position="226"/>
    </location>
</feature>
<comment type="similarity">
    <text evidence="1">Belongs to the peptidase M10A family.</text>
</comment>
<feature type="binding site" evidence="12">
    <location>
        <position position="97"/>
    </location>
    <ligand>
        <name>Ca(2+)</name>
        <dbReference type="ChEBI" id="CHEBI:29108"/>
        <label>3</label>
    </ligand>
</feature>
<dbReference type="PANTHER" id="PTHR10201:SF291">
    <property type="entry name" value="MATRIX METALLOPROTEINASE 1, ISOFORM C-RELATED"/>
    <property type="match status" value="1"/>
</dbReference>
<evidence type="ECO:0000256" key="3">
    <source>
        <dbReference type="ARBA" id="ARBA00022723"/>
    </source>
</evidence>
<dbReference type="Pfam" id="PF00413">
    <property type="entry name" value="Peptidase_M10"/>
    <property type="match status" value="1"/>
</dbReference>
<feature type="binding site" evidence="12">
    <location>
        <position position="104"/>
    </location>
    <ligand>
        <name>Zn(2+)</name>
        <dbReference type="ChEBI" id="CHEBI:29105"/>
        <label>1</label>
    </ligand>
</feature>
<keyword evidence="9" id="KW-0865">Zymogen</keyword>
<dbReference type="InterPro" id="IPR000585">
    <property type="entry name" value="Hemopexin-like_dom"/>
</dbReference>
<feature type="binding site" evidence="11">
    <location>
        <position position="147"/>
    </location>
    <ligand>
        <name>Zn(2+)</name>
        <dbReference type="ChEBI" id="CHEBI:29105"/>
        <label>2</label>
        <note>catalytic</note>
    </ligand>
</feature>
<feature type="binding site" evidence="12">
    <location>
        <position position="113"/>
    </location>
    <ligand>
        <name>Ca(2+)</name>
        <dbReference type="ChEBI" id="CHEBI:29108"/>
        <label>2</label>
    </ligand>
</feature>
<feature type="repeat" description="Hemopexin" evidence="14">
    <location>
        <begin position="339"/>
        <end position="387"/>
    </location>
</feature>
<feature type="binding site" evidence="12">
    <location>
        <position position="120"/>
    </location>
    <ligand>
        <name>Ca(2+)</name>
        <dbReference type="ChEBI" id="CHEBI:29108"/>
        <label>1</label>
    </ligand>
</feature>
<dbReference type="GO" id="GO:0030198">
    <property type="term" value="P:extracellular matrix organization"/>
    <property type="evidence" value="ECO:0007669"/>
    <property type="project" value="TreeGrafter"/>
</dbReference>
<dbReference type="STRING" id="299467.A0A443SCW7"/>
<dbReference type="CDD" id="cd04278">
    <property type="entry name" value="ZnMc_MMP"/>
    <property type="match status" value="1"/>
</dbReference>
<evidence type="ECO:0000256" key="7">
    <source>
        <dbReference type="ARBA" id="ARBA00022833"/>
    </source>
</evidence>
<evidence type="ECO:0000256" key="13">
    <source>
        <dbReference type="PIRSR" id="PIRSR621190-4"/>
    </source>
</evidence>
<evidence type="ECO:0000259" key="16">
    <source>
        <dbReference type="SMART" id="SM00235"/>
    </source>
</evidence>
<dbReference type="EMBL" id="NCKV01003887">
    <property type="protein sequence ID" value="RWS25275.1"/>
    <property type="molecule type" value="Genomic_DNA"/>
</dbReference>
<feature type="binding site" evidence="12">
    <location>
        <position position="391"/>
    </location>
    <ligand>
        <name>Ca(2+)</name>
        <dbReference type="ChEBI" id="CHEBI:29108"/>
        <label>4</label>
    </ligand>
</feature>
<dbReference type="FunFam" id="2.110.10.10:FF:000018">
    <property type="entry name" value="Matrix metallopeptidase 25b"/>
    <property type="match status" value="1"/>
</dbReference>
<dbReference type="InterPro" id="IPR006026">
    <property type="entry name" value="Peptidase_Metallo"/>
</dbReference>
<dbReference type="GO" id="GO:0008270">
    <property type="term" value="F:zinc ion binding"/>
    <property type="evidence" value="ECO:0007669"/>
    <property type="project" value="InterPro"/>
</dbReference>
<comment type="cofactor">
    <cofactor evidence="12">
        <name>Zn(2+)</name>
        <dbReference type="ChEBI" id="CHEBI:29105"/>
    </cofactor>
    <text evidence="12">Binds 2 Zn(2+) ions per subunit.</text>
</comment>
<feature type="binding site" evidence="12">
    <location>
        <position position="246"/>
    </location>
    <ligand>
        <name>Ca(2+)</name>
        <dbReference type="ChEBI" id="CHEBI:29108"/>
        <label>4</label>
    </ligand>
</feature>
<feature type="binding site" evidence="12">
    <location>
        <position position="119"/>
    </location>
    <ligand>
        <name>Ca(2+)</name>
        <dbReference type="ChEBI" id="CHEBI:29108"/>
        <label>3</label>
    </ligand>
</feature>
<dbReference type="InterPro" id="IPR018487">
    <property type="entry name" value="Hemopexin-like_repeat"/>
</dbReference>
<keyword evidence="2" id="KW-0645">Protease</keyword>
<comment type="caution">
    <text evidence="17">The sequence shown here is derived from an EMBL/GenBank/DDBJ whole genome shotgun (WGS) entry which is preliminary data.</text>
</comment>
<keyword evidence="4" id="KW-0732">Signal</keyword>
<evidence type="ECO:0000313" key="18">
    <source>
        <dbReference type="Proteomes" id="UP000288716"/>
    </source>
</evidence>
<feature type="binding site" evidence="12">
    <location>
        <position position="161"/>
    </location>
    <ligand>
        <name>Zn(2+)</name>
        <dbReference type="ChEBI" id="CHEBI:29105"/>
        <label>2</label>
        <note>catalytic</note>
    </ligand>
</feature>
<feature type="binding site" evidence="11">
    <location>
        <position position="153"/>
    </location>
    <ligand>
        <name>Zn(2+)</name>
        <dbReference type="ChEBI" id="CHEBI:29105"/>
        <label>2</label>
        <note>catalytic</note>
    </ligand>
</feature>
<feature type="binding site" evidence="12">
    <location>
        <position position="122"/>
    </location>
    <ligand>
        <name>Ca(2+)</name>
        <dbReference type="ChEBI" id="CHEBI:29108"/>
        <label>3</label>
    </ligand>
</feature>
<evidence type="ECO:0000313" key="17">
    <source>
        <dbReference type="EMBL" id="RWS25275.1"/>
    </source>
</evidence>
<keyword evidence="5" id="KW-0677">Repeat</keyword>
<dbReference type="PROSITE" id="PS51642">
    <property type="entry name" value="HEMOPEXIN_2"/>
    <property type="match status" value="3"/>
</dbReference>
<dbReference type="GO" id="GO:0031012">
    <property type="term" value="C:extracellular matrix"/>
    <property type="evidence" value="ECO:0007669"/>
    <property type="project" value="InterPro"/>
</dbReference>
<keyword evidence="7 11" id="KW-0862">Zinc</keyword>
<keyword evidence="12" id="KW-0106">Calcium</keyword>
<feature type="binding site" evidence="12">
    <location>
        <position position="79"/>
    </location>
    <ligand>
        <name>Ca(2+)</name>
        <dbReference type="ChEBI" id="CHEBI:29108"/>
        <label>2</label>
    </ligand>
</feature>
<accession>A0A443SCW7</accession>
<feature type="active site" evidence="10">
    <location>
        <position position="144"/>
    </location>
</feature>
<feature type="binding site" evidence="12">
    <location>
        <position position="122"/>
    </location>
    <ligand>
        <name>Ca(2+)</name>
        <dbReference type="ChEBI" id="CHEBI:29108"/>
        <label>1</label>
    </ligand>
</feature>
<keyword evidence="6" id="KW-0378">Hydrolase</keyword>
<evidence type="ECO:0000256" key="6">
    <source>
        <dbReference type="ARBA" id="ARBA00022801"/>
    </source>
</evidence>
<comment type="cofactor">
    <cofactor evidence="12">
        <name>Ca(2+)</name>
        <dbReference type="ChEBI" id="CHEBI:29108"/>
    </cofactor>
    <text evidence="12">Can bind about 5 Ca(2+) ions per subunit.</text>
</comment>
<evidence type="ECO:0000256" key="4">
    <source>
        <dbReference type="ARBA" id="ARBA00022729"/>
    </source>
</evidence>
<evidence type="ECO:0000256" key="15">
    <source>
        <dbReference type="SAM" id="MobiDB-lite"/>
    </source>
</evidence>
<feature type="binding site" evidence="11">
    <location>
        <position position="143"/>
    </location>
    <ligand>
        <name>Zn(2+)</name>
        <dbReference type="ChEBI" id="CHEBI:29105"/>
        <label>2</label>
        <note>catalytic</note>
    </ligand>
</feature>
<feature type="repeat" description="Hemopexin" evidence="14">
    <location>
        <begin position="291"/>
        <end position="337"/>
    </location>
</feature>
<dbReference type="SMART" id="SM00120">
    <property type="entry name" value="HX"/>
    <property type="match status" value="4"/>
</dbReference>
<dbReference type="AlphaFoldDB" id="A0A443SCW7"/>
<dbReference type="InterPro" id="IPR021190">
    <property type="entry name" value="Pept_M10A"/>
</dbReference>
<dbReference type="VEuPathDB" id="VectorBase:LDEU006765"/>
<dbReference type="Proteomes" id="UP000288716">
    <property type="component" value="Unassembled WGS sequence"/>
</dbReference>
<dbReference type="InterPro" id="IPR024079">
    <property type="entry name" value="MetalloPept_cat_dom_sf"/>
</dbReference>
<feature type="binding site" evidence="12">
    <location>
        <position position="117"/>
    </location>
    <ligand>
        <name>Zn(2+)</name>
        <dbReference type="ChEBI" id="CHEBI:29105"/>
        <label>1</label>
    </ligand>
</feature>
<dbReference type="GO" id="GO:0006508">
    <property type="term" value="P:proteolysis"/>
    <property type="evidence" value="ECO:0007669"/>
    <property type="project" value="UniProtKB-KW"/>
</dbReference>
<sequence>MLNLLRLYKIARFRNIENSSDLKNITVQLMQILHGCQLIRVSSRSINNRTLIQEVEKAFRIWSDVSKLSFERTQRKDADILISFVSGQHGDDYPFDGDGDVLAHAFFPGEGLGGDVHFDDDEKWVKSKVDDDDGISFFGVAAHEFGHSLGLSHSSVTGSLMFPYYQTIKDDFTLPYDDTVGIQQLYGAKRATKWAPLTPFTPNTSSSTERPRWTNTTRKQSESPVTQRPLPTVPINIPETCNTGIDAISSIRNEIFFFKKNHFWRLNSDLQLERTSASEISLFFYNLPKNFEKIDAVYERPSDGKIVFFIGSEYWLFNLHYPESGYPRPLTTLGFPENIKKIDAAMIWGHNGKTYFFTGHDYWRFDEKKQKVEPDYPRKMDIWKGVPYNVDAAFTWNKNGITYFFKNHLMWSFDNRLMNISEDSPVIATSFWFRSLCKNTTRIPRVRSEESDANSGTELRARVNTRVNVIIYLIYCVLICKFQ</sequence>
<dbReference type="GO" id="GO:0005615">
    <property type="term" value="C:extracellular space"/>
    <property type="evidence" value="ECO:0007669"/>
    <property type="project" value="TreeGrafter"/>
</dbReference>
<protein>
    <submittedName>
        <fullName evidence="17">Matrix metalloproteinase-25-like protein</fullName>
    </submittedName>
</protein>
<feature type="binding site" evidence="12">
    <location>
        <position position="89"/>
    </location>
    <ligand>
        <name>Zn(2+)</name>
        <dbReference type="ChEBI" id="CHEBI:29105"/>
        <label>1</label>
    </ligand>
</feature>
<evidence type="ECO:0000256" key="9">
    <source>
        <dbReference type="ARBA" id="ARBA00023145"/>
    </source>
</evidence>
<name>A0A443SCW7_9ACAR</name>
<feature type="binding site" evidence="12">
    <location>
        <position position="115"/>
    </location>
    <ligand>
        <name>Ca(2+)</name>
        <dbReference type="ChEBI" id="CHEBI:29108"/>
        <label>2</label>
    </ligand>
</feature>
<feature type="binding site" evidence="12">
    <location>
        <position position="91"/>
    </location>
    <ligand>
        <name>Zn(2+)</name>
        <dbReference type="ChEBI" id="CHEBI:29105"/>
        <label>1</label>
    </ligand>
</feature>
<dbReference type="InterPro" id="IPR033739">
    <property type="entry name" value="M10A_MMP"/>
</dbReference>
<feature type="binding site" evidence="12">
    <location>
        <position position="248"/>
    </location>
    <ligand>
        <name>Ca(2+)</name>
        <dbReference type="ChEBI" id="CHEBI:29108"/>
        <label>5</label>
    </ligand>
</feature>
<feature type="region of interest" description="Disordered" evidence="15">
    <location>
        <begin position="197"/>
        <end position="233"/>
    </location>
</feature>
<gene>
    <name evidence="17" type="ORF">B4U80_07723</name>
</gene>
<dbReference type="Gene3D" id="3.40.390.10">
    <property type="entry name" value="Collagenase (Catalytic Domain)"/>
    <property type="match status" value="1"/>
</dbReference>
<dbReference type="InterPro" id="IPR036375">
    <property type="entry name" value="Hemopexin-like_dom_sf"/>
</dbReference>
<dbReference type="PRINTS" id="PR00138">
    <property type="entry name" value="MATRIXIN"/>
</dbReference>
<dbReference type="SUPFAM" id="SSF55486">
    <property type="entry name" value="Metalloproteases ('zincins'), catalytic domain"/>
    <property type="match status" value="1"/>
</dbReference>
<evidence type="ECO:0000256" key="2">
    <source>
        <dbReference type="ARBA" id="ARBA00022670"/>
    </source>
</evidence>
<feature type="modified residue" description="Phosphotyrosine; by PKDCC" evidence="13">
    <location>
        <position position="326"/>
    </location>
</feature>
<feature type="binding site" evidence="12">
    <location>
        <position position="345"/>
    </location>
    <ligand>
        <name>Ca(2+)</name>
        <dbReference type="ChEBI" id="CHEBI:29108"/>
        <label>5</label>
    </ligand>
</feature>
<dbReference type="SUPFAM" id="SSF50923">
    <property type="entry name" value="Hemopexin-like domain"/>
    <property type="match status" value="1"/>
</dbReference>
<organism evidence="17 18">
    <name type="scientific">Leptotrombidium deliense</name>
    <dbReference type="NCBI Taxonomy" id="299467"/>
    <lineage>
        <taxon>Eukaryota</taxon>
        <taxon>Metazoa</taxon>
        <taxon>Ecdysozoa</taxon>
        <taxon>Arthropoda</taxon>
        <taxon>Chelicerata</taxon>
        <taxon>Arachnida</taxon>
        <taxon>Acari</taxon>
        <taxon>Acariformes</taxon>
        <taxon>Trombidiformes</taxon>
        <taxon>Prostigmata</taxon>
        <taxon>Anystina</taxon>
        <taxon>Parasitengona</taxon>
        <taxon>Trombiculoidea</taxon>
        <taxon>Trombiculidae</taxon>
        <taxon>Leptotrombidium</taxon>
    </lineage>
</organism>